<evidence type="ECO:0000256" key="2">
    <source>
        <dbReference type="ARBA" id="ARBA00023150"/>
    </source>
</evidence>
<keyword evidence="1 3" id="KW-0963">Cytoplasm</keyword>
<comment type="caution">
    <text evidence="4">The sequence shown here is derived from an EMBL/GenBank/DDBJ whole genome shotgun (WGS) entry which is preliminary data.</text>
</comment>
<dbReference type="InterPro" id="IPR003786">
    <property type="entry name" value="FdhD"/>
</dbReference>
<feature type="binding site" evidence="3">
    <location>
        <begin position="244"/>
        <end position="249"/>
    </location>
    <ligand>
        <name>Mo-bis(molybdopterin guanine dinucleotide)</name>
        <dbReference type="ChEBI" id="CHEBI:60539"/>
    </ligand>
</feature>
<gene>
    <name evidence="3" type="primary">fdhD</name>
    <name evidence="4" type="ORF">KKC1_11910</name>
</gene>
<dbReference type="Gene3D" id="3.10.20.10">
    <property type="match status" value="1"/>
</dbReference>
<dbReference type="Gene3D" id="3.40.140.10">
    <property type="entry name" value="Cytidine Deaminase, domain 2"/>
    <property type="match status" value="1"/>
</dbReference>
<dbReference type="NCBIfam" id="TIGR00129">
    <property type="entry name" value="fdhD_narQ"/>
    <property type="match status" value="1"/>
</dbReference>
<name>A0A1Z5HRT0_9FIRM</name>
<dbReference type="PANTHER" id="PTHR30592:SF1">
    <property type="entry name" value="SULFUR CARRIER PROTEIN FDHD"/>
    <property type="match status" value="1"/>
</dbReference>
<comment type="similarity">
    <text evidence="3">Belongs to the FdhD family.</text>
</comment>
<dbReference type="AlphaFoldDB" id="A0A1Z5HRT0"/>
<feature type="active site" description="Cysteine persulfide intermediate" evidence="3">
    <location>
        <position position="106"/>
    </location>
</feature>
<dbReference type="Pfam" id="PF02634">
    <property type="entry name" value="FdhD-NarQ"/>
    <property type="match status" value="1"/>
</dbReference>
<comment type="function">
    <text evidence="3">Required for formate dehydrogenase (FDH) activity. Acts as a sulfur carrier protein that transfers sulfur from IscS to the molybdenum cofactor prior to its insertion into FDH.</text>
</comment>
<evidence type="ECO:0000313" key="5">
    <source>
        <dbReference type="Proteomes" id="UP000197032"/>
    </source>
</evidence>
<sequence>MDQRIQEVEALRKTAEVTETFTDRIVKEMPITIYLNEKEIVTLLCSPDNLEELAVGFLSSEGLIKDPKDLIRVRAHEEQGMVWVETARESQIAEKLFLKRYITTGCGKGTTFYHWADANLAKPITSNLRVTAAEILEAMRKVQQISELYKTTGGVHGAALCERDKIFLYREDVGRHNAVDKIIGRCFLDGTPTADKILLTSGRISSEILIKVAKMGIPILVSRSAPTSLALAHAEELGITVVGFARARRLNVYTYPERIQ</sequence>
<dbReference type="InterPro" id="IPR016193">
    <property type="entry name" value="Cytidine_deaminase-like"/>
</dbReference>
<protein>
    <recommendedName>
        <fullName evidence="3">Sulfur carrier protein FdhD</fullName>
    </recommendedName>
</protein>
<dbReference type="PANTHER" id="PTHR30592">
    <property type="entry name" value="FORMATE DEHYDROGENASE"/>
    <property type="match status" value="1"/>
</dbReference>
<evidence type="ECO:0000256" key="3">
    <source>
        <dbReference type="HAMAP-Rule" id="MF_00187"/>
    </source>
</evidence>
<dbReference type="SUPFAM" id="SSF53927">
    <property type="entry name" value="Cytidine deaminase-like"/>
    <property type="match status" value="1"/>
</dbReference>
<dbReference type="GO" id="GO:0006777">
    <property type="term" value="P:Mo-molybdopterin cofactor biosynthetic process"/>
    <property type="evidence" value="ECO:0007669"/>
    <property type="project" value="UniProtKB-UniRule"/>
</dbReference>
<dbReference type="GO" id="GO:0097163">
    <property type="term" value="F:sulfur carrier activity"/>
    <property type="evidence" value="ECO:0007669"/>
    <property type="project" value="UniProtKB-UniRule"/>
</dbReference>
<dbReference type="RefSeq" id="WP_088553461.1">
    <property type="nucleotide sequence ID" value="NZ_BDGJ01000042.1"/>
</dbReference>
<reference evidence="5" key="1">
    <citation type="journal article" date="2017" name="Appl. Environ. Microbiol.">
        <title>Genomic analysis of Calderihabitans maritimus KKC1, a thermophilic hydrogenogenic carboxydotrophic bacterium isolated from marine sediment.</title>
        <authorList>
            <person name="Omae K."/>
            <person name="Yoneda Y."/>
            <person name="Fukuyama Y."/>
            <person name="Yoshida T."/>
            <person name="Sako Y."/>
        </authorList>
    </citation>
    <scope>NUCLEOTIDE SEQUENCE [LARGE SCALE GENOMIC DNA]</scope>
    <source>
        <strain evidence="5">KKC1</strain>
    </source>
</reference>
<evidence type="ECO:0000256" key="1">
    <source>
        <dbReference type="ARBA" id="ARBA00022490"/>
    </source>
</evidence>
<evidence type="ECO:0000313" key="4">
    <source>
        <dbReference type="EMBL" id="GAW92031.1"/>
    </source>
</evidence>
<proteinExistence type="inferred from homology"/>
<keyword evidence="2 3" id="KW-0501">Molybdenum cofactor biosynthesis</keyword>
<keyword evidence="5" id="KW-1185">Reference proteome</keyword>
<comment type="subcellular location">
    <subcellularLocation>
        <location evidence="3">Cytoplasm</location>
    </subcellularLocation>
</comment>
<dbReference type="Proteomes" id="UP000197032">
    <property type="component" value="Unassembled WGS sequence"/>
</dbReference>
<dbReference type="GO" id="GO:0016783">
    <property type="term" value="F:sulfurtransferase activity"/>
    <property type="evidence" value="ECO:0007669"/>
    <property type="project" value="InterPro"/>
</dbReference>
<dbReference type="HAMAP" id="MF_00187">
    <property type="entry name" value="FdhD"/>
    <property type="match status" value="1"/>
</dbReference>
<dbReference type="PIRSF" id="PIRSF015626">
    <property type="entry name" value="FdhD"/>
    <property type="match status" value="1"/>
</dbReference>
<accession>A0A1Z5HRT0</accession>
<dbReference type="GO" id="GO:0005737">
    <property type="term" value="C:cytoplasm"/>
    <property type="evidence" value="ECO:0007669"/>
    <property type="project" value="UniProtKB-SubCell"/>
</dbReference>
<dbReference type="EMBL" id="BDGJ01000042">
    <property type="protein sequence ID" value="GAW92031.1"/>
    <property type="molecule type" value="Genomic_DNA"/>
</dbReference>
<dbReference type="OrthoDB" id="9782042at2"/>
<organism evidence="4 5">
    <name type="scientific">Calderihabitans maritimus</name>
    <dbReference type="NCBI Taxonomy" id="1246530"/>
    <lineage>
        <taxon>Bacteria</taxon>
        <taxon>Bacillati</taxon>
        <taxon>Bacillota</taxon>
        <taxon>Clostridia</taxon>
        <taxon>Neomoorellales</taxon>
        <taxon>Calderihabitantaceae</taxon>
        <taxon>Calderihabitans</taxon>
    </lineage>
</organism>